<comment type="subcellular location">
    <subcellularLocation>
        <location evidence="1 7">Cell membrane</location>
        <topology evidence="1 7">Multi-pass membrane protein</topology>
    </subcellularLocation>
</comment>
<proteinExistence type="inferred from homology"/>
<dbReference type="GO" id="GO:0005886">
    <property type="term" value="C:plasma membrane"/>
    <property type="evidence" value="ECO:0007669"/>
    <property type="project" value="UniProtKB-SubCell"/>
</dbReference>
<evidence type="ECO:0000313" key="10">
    <source>
        <dbReference type="Proteomes" id="UP000640274"/>
    </source>
</evidence>
<dbReference type="Proteomes" id="UP000640274">
    <property type="component" value="Unassembled WGS sequence"/>
</dbReference>
<dbReference type="RefSeq" id="WP_199018509.1">
    <property type="nucleotide sequence ID" value="NZ_JAELUP010000016.1"/>
</dbReference>
<comment type="caution">
    <text evidence="9">The sequence shown here is derived from an EMBL/GenBank/DDBJ whole genome shotgun (WGS) entry which is preliminary data.</text>
</comment>
<dbReference type="PANTHER" id="PTHR43744:SF9">
    <property type="entry name" value="POLYGALACTURONAN_RHAMNOGALACTURONAN TRANSPORT SYSTEM PERMEASE PROTEIN YTCP"/>
    <property type="match status" value="1"/>
</dbReference>
<gene>
    <name evidence="9" type="ORF">JFN88_06400</name>
</gene>
<evidence type="ECO:0000259" key="8">
    <source>
        <dbReference type="PROSITE" id="PS50928"/>
    </source>
</evidence>
<evidence type="ECO:0000256" key="3">
    <source>
        <dbReference type="ARBA" id="ARBA00022475"/>
    </source>
</evidence>
<comment type="similarity">
    <text evidence="7">Belongs to the binding-protein-dependent transport system permease family.</text>
</comment>
<feature type="domain" description="ABC transmembrane type-1" evidence="8">
    <location>
        <begin position="74"/>
        <end position="278"/>
    </location>
</feature>
<feature type="transmembrane region" description="Helical" evidence="7">
    <location>
        <begin position="258"/>
        <end position="278"/>
    </location>
</feature>
<feature type="transmembrane region" description="Helical" evidence="7">
    <location>
        <begin position="183"/>
        <end position="208"/>
    </location>
</feature>
<feature type="transmembrane region" description="Helical" evidence="7">
    <location>
        <begin position="141"/>
        <end position="162"/>
    </location>
</feature>
<dbReference type="Gene3D" id="1.10.3720.10">
    <property type="entry name" value="MetI-like"/>
    <property type="match status" value="1"/>
</dbReference>
<keyword evidence="10" id="KW-1185">Reference proteome</keyword>
<dbReference type="InterPro" id="IPR035906">
    <property type="entry name" value="MetI-like_sf"/>
</dbReference>
<sequence length="293" mass="32809">MRAERSTIVFNIIGYIVISIFTLLCALPFWLIISGSFSDENDIIRDGFKLIPQNFTFDAYKSVFQNPEQIFSAYQVTILVTLAGTLLGLFLTSMAGYVLSRKDFKYRDNLAFFIYFTTLFSGGLIPWYILIVNYLDWKDSFLALVIPGLMSAWNIILMKNFMKSIPDSITESAKIDGAGEFTIYLKLILPLATPGLATIGLFLGLSYWNDWFAANMFITTESKYPLQFLLYKILASAAVLKTDIAGNLGPDMKPPAETLKMAVAIIVTGPIVFLYPFVQRYFVKGLTIGAVKG</sequence>
<evidence type="ECO:0000256" key="5">
    <source>
        <dbReference type="ARBA" id="ARBA00022989"/>
    </source>
</evidence>
<protein>
    <submittedName>
        <fullName evidence="9">Carbohydrate ABC transporter permease</fullName>
    </submittedName>
</protein>
<dbReference type="PROSITE" id="PS50928">
    <property type="entry name" value="ABC_TM1"/>
    <property type="match status" value="1"/>
</dbReference>
<keyword evidence="4 7" id="KW-0812">Transmembrane</keyword>
<feature type="transmembrane region" description="Helical" evidence="7">
    <location>
        <begin position="110"/>
        <end position="129"/>
    </location>
</feature>
<name>A0A934J3H7_9BACL</name>
<organism evidence="9 10">
    <name type="scientific">Paenibacillus roseus</name>
    <dbReference type="NCBI Taxonomy" id="2798579"/>
    <lineage>
        <taxon>Bacteria</taxon>
        <taxon>Bacillati</taxon>
        <taxon>Bacillota</taxon>
        <taxon>Bacilli</taxon>
        <taxon>Bacillales</taxon>
        <taxon>Paenibacillaceae</taxon>
        <taxon>Paenibacillus</taxon>
    </lineage>
</organism>
<feature type="transmembrane region" description="Helical" evidence="7">
    <location>
        <begin position="73"/>
        <end position="98"/>
    </location>
</feature>
<accession>A0A934J3H7</accession>
<dbReference type="InterPro" id="IPR000515">
    <property type="entry name" value="MetI-like"/>
</dbReference>
<dbReference type="Pfam" id="PF00528">
    <property type="entry name" value="BPD_transp_1"/>
    <property type="match status" value="1"/>
</dbReference>
<keyword evidence="3" id="KW-1003">Cell membrane</keyword>
<evidence type="ECO:0000256" key="1">
    <source>
        <dbReference type="ARBA" id="ARBA00004651"/>
    </source>
</evidence>
<dbReference type="PANTHER" id="PTHR43744">
    <property type="entry name" value="ABC TRANSPORTER PERMEASE PROTEIN MG189-RELATED-RELATED"/>
    <property type="match status" value="1"/>
</dbReference>
<evidence type="ECO:0000256" key="4">
    <source>
        <dbReference type="ARBA" id="ARBA00022692"/>
    </source>
</evidence>
<dbReference type="GO" id="GO:0055085">
    <property type="term" value="P:transmembrane transport"/>
    <property type="evidence" value="ECO:0007669"/>
    <property type="project" value="InterPro"/>
</dbReference>
<keyword evidence="5 7" id="KW-1133">Transmembrane helix</keyword>
<evidence type="ECO:0000313" key="9">
    <source>
        <dbReference type="EMBL" id="MBJ6360949.1"/>
    </source>
</evidence>
<evidence type="ECO:0000256" key="2">
    <source>
        <dbReference type="ARBA" id="ARBA00022448"/>
    </source>
</evidence>
<dbReference type="EMBL" id="JAELUP010000016">
    <property type="protein sequence ID" value="MBJ6360949.1"/>
    <property type="molecule type" value="Genomic_DNA"/>
</dbReference>
<dbReference type="CDD" id="cd06261">
    <property type="entry name" value="TM_PBP2"/>
    <property type="match status" value="1"/>
</dbReference>
<reference evidence="9" key="1">
    <citation type="submission" date="2020-12" db="EMBL/GenBank/DDBJ databases">
        <authorList>
            <person name="Huq M.A."/>
        </authorList>
    </citation>
    <scope>NUCLEOTIDE SEQUENCE</scope>
    <source>
        <strain evidence="9">MAHUQ-46</strain>
    </source>
</reference>
<dbReference type="AlphaFoldDB" id="A0A934J3H7"/>
<feature type="transmembrane region" description="Helical" evidence="7">
    <location>
        <begin position="12"/>
        <end position="33"/>
    </location>
</feature>
<keyword evidence="6 7" id="KW-0472">Membrane</keyword>
<evidence type="ECO:0000256" key="7">
    <source>
        <dbReference type="RuleBase" id="RU363032"/>
    </source>
</evidence>
<dbReference type="SUPFAM" id="SSF161098">
    <property type="entry name" value="MetI-like"/>
    <property type="match status" value="1"/>
</dbReference>
<evidence type="ECO:0000256" key="6">
    <source>
        <dbReference type="ARBA" id="ARBA00023136"/>
    </source>
</evidence>
<keyword evidence="2 7" id="KW-0813">Transport</keyword>